<keyword evidence="12 17" id="KW-0186">Copper</keyword>
<feature type="transmembrane region" description="Helical" evidence="18">
    <location>
        <begin position="60"/>
        <end position="78"/>
    </location>
</feature>
<evidence type="ECO:0000256" key="6">
    <source>
        <dbReference type="ARBA" id="ARBA00022692"/>
    </source>
</evidence>
<evidence type="ECO:0000313" key="23">
    <source>
        <dbReference type="Proteomes" id="UP001194469"/>
    </source>
</evidence>
<dbReference type="SUPFAM" id="SSF81464">
    <property type="entry name" value="Cytochrome c oxidase subunit II-like, transmembrane region"/>
    <property type="match status" value="1"/>
</dbReference>
<dbReference type="InterPro" id="IPR036257">
    <property type="entry name" value="Cyt_c_oxidase_su2_TM_sf"/>
</dbReference>
<evidence type="ECO:0000256" key="12">
    <source>
        <dbReference type="ARBA" id="ARBA00023008"/>
    </source>
</evidence>
<dbReference type="InterPro" id="IPR002429">
    <property type="entry name" value="CcO_II-like_C"/>
</dbReference>
<dbReference type="PANTHER" id="PTHR22888">
    <property type="entry name" value="CYTOCHROME C OXIDASE, SUBUNIT II"/>
    <property type="match status" value="1"/>
</dbReference>
<dbReference type="EMBL" id="VRYY01000551">
    <property type="protein sequence ID" value="MBG3878355.1"/>
    <property type="molecule type" value="Genomic_DNA"/>
</dbReference>
<dbReference type="CDD" id="cd13915">
    <property type="entry name" value="CuRO_HCO_II_like_2"/>
    <property type="match status" value="1"/>
</dbReference>
<dbReference type="Pfam" id="PF00034">
    <property type="entry name" value="Cytochrom_C"/>
    <property type="match status" value="1"/>
</dbReference>
<evidence type="ECO:0000256" key="16">
    <source>
        <dbReference type="RuleBase" id="RU000456"/>
    </source>
</evidence>
<dbReference type="InterPro" id="IPR036909">
    <property type="entry name" value="Cyt_c-like_dom_sf"/>
</dbReference>
<feature type="domain" description="Cytochrome oxidase subunit II copper A binding" evidence="19">
    <location>
        <begin position="89"/>
        <end position="199"/>
    </location>
</feature>
<evidence type="ECO:0000313" key="22">
    <source>
        <dbReference type="EMBL" id="MBG3878355.1"/>
    </source>
</evidence>
<dbReference type="Proteomes" id="UP001194469">
    <property type="component" value="Unassembled WGS sequence"/>
</dbReference>
<keyword evidence="4 15" id="KW-0349">Heme</keyword>
<dbReference type="Pfam" id="PF02790">
    <property type="entry name" value="COX2_TM"/>
    <property type="match status" value="1"/>
</dbReference>
<keyword evidence="6 16" id="KW-0812">Transmembrane</keyword>
<evidence type="ECO:0000256" key="14">
    <source>
        <dbReference type="ARBA" id="ARBA00024688"/>
    </source>
</evidence>
<organism evidence="22 23">
    <name type="scientific">Nitratidesulfovibrio oxamicus</name>
    <dbReference type="NCBI Taxonomy" id="32016"/>
    <lineage>
        <taxon>Bacteria</taxon>
        <taxon>Pseudomonadati</taxon>
        <taxon>Thermodesulfobacteriota</taxon>
        <taxon>Desulfovibrionia</taxon>
        <taxon>Desulfovibrionales</taxon>
        <taxon>Desulfovibrionaceae</taxon>
        <taxon>Nitratidesulfovibrio</taxon>
    </lineage>
</organism>
<dbReference type="PROSITE" id="PS51007">
    <property type="entry name" value="CYTC"/>
    <property type="match status" value="2"/>
</dbReference>
<keyword evidence="8" id="KW-1278">Translocase</keyword>
<comment type="catalytic activity">
    <reaction evidence="17">
        <text>4 Fe(II)-[cytochrome c] + O2 + 8 H(+)(in) = 4 Fe(III)-[cytochrome c] + 2 H2O + 4 H(+)(out)</text>
        <dbReference type="Rhea" id="RHEA:11436"/>
        <dbReference type="Rhea" id="RHEA-COMP:10350"/>
        <dbReference type="Rhea" id="RHEA-COMP:14399"/>
        <dbReference type="ChEBI" id="CHEBI:15377"/>
        <dbReference type="ChEBI" id="CHEBI:15378"/>
        <dbReference type="ChEBI" id="CHEBI:15379"/>
        <dbReference type="ChEBI" id="CHEBI:29033"/>
        <dbReference type="ChEBI" id="CHEBI:29034"/>
        <dbReference type="EC" id="7.1.1.9"/>
    </reaction>
</comment>
<evidence type="ECO:0000256" key="15">
    <source>
        <dbReference type="PROSITE-ProRule" id="PRU00433"/>
    </source>
</evidence>
<name>A0ABS0J7C2_9BACT</name>
<dbReference type="Gene3D" id="1.10.287.90">
    <property type="match status" value="1"/>
</dbReference>
<evidence type="ECO:0000256" key="3">
    <source>
        <dbReference type="ARBA" id="ARBA00022448"/>
    </source>
</evidence>
<accession>A0ABS0J7C2</accession>
<evidence type="ECO:0000256" key="4">
    <source>
        <dbReference type="ARBA" id="ARBA00022617"/>
    </source>
</evidence>
<comment type="similarity">
    <text evidence="2 16">Belongs to the cytochrome c oxidase subunit 2 family.</text>
</comment>
<dbReference type="PROSITE" id="PS50999">
    <property type="entry name" value="COX2_TM"/>
    <property type="match status" value="1"/>
</dbReference>
<evidence type="ECO:0000256" key="11">
    <source>
        <dbReference type="ARBA" id="ARBA00023004"/>
    </source>
</evidence>
<keyword evidence="23" id="KW-1185">Reference proteome</keyword>
<dbReference type="EC" id="7.1.1.9" evidence="17"/>
<dbReference type="SUPFAM" id="SSF46626">
    <property type="entry name" value="Cytochrome c"/>
    <property type="match status" value="2"/>
</dbReference>
<dbReference type="RefSeq" id="WP_196610290.1">
    <property type="nucleotide sequence ID" value="NZ_VRYY01000551.1"/>
</dbReference>
<protein>
    <recommendedName>
        <fullName evidence="17">Cytochrome c oxidase subunit 2</fullName>
        <ecNumber evidence="17">7.1.1.9</ecNumber>
    </recommendedName>
</protein>
<keyword evidence="11 15" id="KW-0408">Iron</keyword>
<evidence type="ECO:0000256" key="17">
    <source>
        <dbReference type="RuleBase" id="RU004024"/>
    </source>
</evidence>
<sequence length="405" mass="44893">MYPQSLTPVQQVDLAFTIIFGFSVFVLLAITAAMLWFVWRYHESRHPVPAQFSGNVPAEIAWTVIPSIIVMGLFYYGWEGYKALRTVPEGAMEVKVTARMWSWVFEYPGGKRGSVLVVPVDTPVKLNMTSTDVIHSLFVPAFRIKMDTVPGMETYAWFKADRPGEYDLLCAEYCGLKHANMITTVKVVDKAAFDAWLASADAPGGKGRALMETYGCTSCHSLDGTPGVGPTFKDLYGAEREVALPDGTRRKVFADEGYLRRAFTDPNGELVVGYDPIMPSTEGMVPREDMEQMLAWLMHGNEVGREEGRRLMEAEGCISCHSTDGSIIAGPTLKGLWNAPTTVLRDGREQQVTADEAYLRAKIANAQTQGTVKGFDPMMPPYEHLTPEQLGSMVEYIKSLGRHAH</sequence>
<evidence type="ECO:0000256" key="5">
    <source>
        <dbReference type="ARBA" id="ARBA00022660"/>
    </source>
</evidence>
<proteinExistence type="inferred from homology"/>
<feature type="domain" description="Cytochrome c" evidence="21">
    <location>
        <begin position="200"/>
        <end position="301"/>
    </location>
</feature>
<dbReference type="PROSITE" id="PS50857">
    <property type="entry name" value="COX2_CUA"/>
    <property type="match status" value="1"/>
</dbReference>
<dbReference type="InterPro" id="IPR001505">
    <property type="entry name" value="Copper_CuA"/>
</dbReference>
<evidence type="ECO:0000259" key="19">
    <source>
        <dbReference type="PROSITE" id="PS50857"/>
    </source>
</evidence>
<feature type="transmembrane region" description="Helical" evidence="18">
    <location>
        <begin position="14"/>
        <end position="39"/>
    </location>
</feature>
<dbReference type="InterPro" id="IPR045187">
    <property type="entry name" value="CcO_II"/>
</dbReference>
<evidence type="ECO:0000256" key="18">
    <source>
        <dbReference type="SAM" id="Phobius"/>
    </source>
</evidence>
<keyword evidence="10 18" id="KW-1133">Transmembrane helix</keyword>
<dbReference type="Pfam" id="PF00116">
    <property type="entry name" value="COX2"/>
    <property type="match status" value="1"/>
</dbReference>
<dbReference type="InterPro" id="IPR014222">
    <property type="entry name" value="Cyt_c_oxidase_su2"/>
</dbReference>
<evidence type="ECO:0000256" key="10">
    <source>
        <dbReference type="ARBA" id="ARBA00022989"/>
    </source>
</evidence>
<dbReference type="InterPro" id="IPR008972">
    <property type="entry name" value="Cupredoxin"/>
</dbReference>
<evidence type="ECO:0000259" key="21">
    <source>
        <dbReference type="PROSITE" id="PS51007"/>
    </source>
</evidence>
<evidence type="ECO:0000256" key="13">
    <source>
        <dbReference type="ARBA" id="ARBA00023136"/>
    </source>
</evidence>
<feature type="domain" description="Cytochrome oxidase subunit II transmembrane region profile" evidence="20">
    <location>
        <begin position="1"/>
        <end position="88"/>
    </location>
</feature>
<dbReference type="InterPro" id="IPR009056">
    <property type="entry name" value="Cyt_c-like_dom"/>
</dbReference>
<keyword evidence="9 16" id="KW-0249">Electron transport</keyword>
<comment type="caution">
    <text evidence="22">The sequence shown here is derived from an EMBL/GenBank/DDBJ whole genome shotgun (WGS) entry which is preliminary data.</text>
</comment>
<evidence type="ECO:0000256" key="2">
    <source>
        <dbReference type="ARBA" id="ARBA00007866"/>
    </source>
</evidence>
<dbReference type="PANTHER" id="PTHR22888:SF9">
    <property type="entry name" value="CYTOCHROME C OXIDASE SUBUNIT 2"/>
    <property type="match status" value="1"/>
</dbReference>
<keyword evidence="7 15" id="KW-0479">Metal-binding</keyword>
<reference evidence="22 23" key="1">
    <citation type="submission" date="2019-08" db="EMBL/GenBank/DDBJ databases">
        <authorList>
            <person name="Luo N."/>
        </authorList>
    </citation>
    <scope>NUCLEOTIDE SEQUENCE [LARGE SCALE GENOMIC DNA]</scope>
    <source>
        <strain evidence="22 23">NCIMB 9442</strain>
    </source>
</reference>
<evidence type="ECO:0000256" key="8">
    <source>
        <dbReference type="ARBA" id="ARBA00022967"/>
    </source>
</evidence>
<keyword evidence="13 18" id="KW-0472">Membrane</keyword>
<feature type="domain" description="Cytochrome c" evidence="21">
    <location>
        <begin position="303"/>
        <end position="401"/>
    </location>
</feature>
<keyword evidence="5 16" id="KW-0679">Respiratory chain</keyword>
<dbReference type="Gene3D" id="2.60.40.420">
    <property type="entry name" value="Cupredoxins - blue copper proteins"/>
    <property type="match status" value="1"/>
</dbReference>
<keyword evidence="3 16" id="KW-0813">Transport</keyword>
<evidence type="ECO:0000256" key="9">
    <source>
        <dbReference type="ARBA" id="ARBA00022982"/>
    </source>
</evidence>
<dbReference type="InterPro" id="IPR011759">
    <property type="entry name" value="Cyt_c_oxidase_su2_TM_dom"/>
</dbReference>
<dbReference type="PROSITE" id="PS00078">
    <property type="entry name" value="COX2"/>
    <property type="match status" value="1"/>
</dbReference>
<gene>
    <name evidence="22" type="primary">coxB</name>
    <name evidence="22" type="ORF">FVW20_15380</name>
</gene>
<evidence type="ECO:0000256" key="1">
    <source>
        <dbReference type="ARBA" id="ARBA00004141"/>
    </source>
</evidence>
<evidence type="ECO:0000259" key="20">
    <source>
        <dbReference type="PROSITE" id="PS50999"/>
    </source>
</evidence>
<dbReference type="SUPFAM" id="SSF49503">
    <property type="entry name" value="Cupredoxins"/>
    <property type="match status" value="1"/>
</dbReference>
<comment type="function">
    <text evidence="14 17">Subunits I and II form the functional core of the enzyme complex. Electrons originating in cytochrome c are transferred via heme a and Cu(A) to the binuclear center formed by heme a3 and Cu(B).</text>
</comment>
<evidence type="ECO:0000256" key="7">
    <source>
        <dbReference type="ARBA" id="ARBA00022723"/>
    </source>
</evidence>
<comment type="subcellular location">
    <subcellularLocation>
        <location evidence="16">Cell membrane</location>
        <topology evidence="16">Multi-pass membrane protein</topology>
    </subcellularLocation>
    <subcellularLocation>
        <location evidence="1">Membrane</location>
        <topology evidence="1">Multi-pass membrane protein</topology>
    </subcellularLocation>
</comment>
<comment type="cofactor">
    <cofactor evidence="17">
        <name>Cu cation</name>
        <dbReference type="ChEBI" id="CHEBI:23378"/>
    </cofactor>
    <text evidence="17">Binds a copper A center.</text>
</comment>
<dbReference type="NCBIfam" id="TIGR02866">
    <property type="entry name" value="CoxB"/>
    <property type="match status" value="1"/>
</dbReference>
<dbReference type="Gene3D" id="1.10.760.10">
    <property type="entry name" value="Cytochrome c-like domain"/>
    <property type="match status" value="2"/>
</dbReference>